<reference evidence="1" key="1">
    <citation type="submission" date="2018-05" db="EMBL/GenBank/DDBJ databases">
        <authorList>
            <person name="Lanie J.A."/>
            <person name="Ng W.-L."/>
            <person name="Kazmierczak K.M."/>
            <person name="Andrzejewski T.M."/>
            <person name="Davidsen T.M."/>
            <person name="Wayne K.J."/>
            <person name="Tettelin H."/>
            <person name="Glass J.I."/>
            <person name="Rusch D."/>
            <person name="Podicherti R."/>
            <person name="Tsui H.-C.T."/>
            <person name="Winkler M.E."/>
        </authorList>
    </citation>
    <scope>NUCLEOTIDE SEQUENCE</scope>
</reference>
<organism evidence="1">
    <name type="scientific">marine metagenome</name>
    <dbReference type="NCBI Taxonomy" id="408172"/>
    <lineage>
        <taxon>unclassified sequences</taxon>
        <taxon>metagenomes</taxon>
        <taxon>ecological metagenomes</taxon>
    </lineage>
</organism>
<dbReference type="AlphaFoldDB" id="A0A382LYE2"/>
<protein>
    <submittedName>
        <fullName evidence="1">Uncharacterized protein</fullName>
    </submittedName>
</protein>
<sequence>MNVIGFYWNLWWRRCIGIEPIYDSISAAR</sequence>
<evidence type="ECO:0000313" key="1">
    <source>
        <dbReference type="EMBL" id="SVC40092.1"/>
    </source>
</evidence>
<feature type="non-terminal residue" evidence="1">
    <location>
        <position position="29"/>
    </location>
</feature>
<gene>
    <name evidence="1" type="ORF">METZ01_LOCUS292946</name>
</gene>
<dbReference type="EMBL" id="UINC01089202">
    <property type="protein sequence ID" value="SVC40092.1"/>
    <property type="molecule type" value="Genomic_DNA"/>
</dbReference>
<proteinExistence type="predicted"/>
<name>A0A382LYE2_9ZZZZ</name>
<accession>A0A382LYE2</accession>